<evidence type="ECO:0000259" key="10">
    <source>
        <dbReference type="PROSITE" id="PS51194"/>
    </source>
</evidence>
<evidence type="ECO:0008006" key="14">
    <source>
        <dbReference type="Google" id="ProtNLM"/>
    </source>
</evidence>
<keyword evidence="5" id="KW-0067">ATP-binding</keyword>
<evidence type="ECO:0000259" key="11">
    <source>
        <dbReference type="PROSITE" id="PS51327"/>
    </source>
</evidence>
<dbReference type="SUPFAM" id="SSF52540">
    <property type="entry name" value="P-loop containing nucleoside triphosphate hydrolases"/>
    <property type="match status" value="1"/>
</dbReference>
<dbReference type="SMART" id="SM00535">
    <property type="entry name" value="RIBOc"/>
    <property type="match status" value="2"/>
</dbReference>
<dbReference type="InParanoid" id="A0A067P6M1"/>
<dbReference type="GO" id="GO:0004386">
    <property type="term" value="F:helicase activity"/>
    <property type="evidence" value="ECO:0007669"/>
    <property type="project" value="UniProtKB-KW"/>
</dbReference>
<dbReference type="PANTHER" id="PTHR14950:SF37">
    <property type="entry name" value="ENDORIBONUCLEASE DICER"/>
    <property type="match status" value="1"/>
</dbReference>
<dbReference type="Pfam" id="PF00636">
    <property type="entry name" value="Ribonuclease_3"/>
    <property type="match status" value="2"/>
</dbReference>
<keyword evidence="2" id="KW-0547">Nucleotide-binding</keyword>
<dbReference type="InterPro" id="IPR001650">
    <property type="entry name" value="Helicase_C-like"/>
</dbReference>
<dbReference type="GO" id="GO:0003723">
    <property type="term" value="F:RNA binding"/>
    <property type="evidence" value="ECO:0007669"/>
    <property type="project" value="UniProtKB-UniRule"/>
</dbReference>
<evidence type="ECO:0000259" key="9">
    <source>
        <dbReference type="PROSITE" id="PS51192"/>
    </source>
</evidence>
<dbReference type="GO" id="GO:0005634">
    <property type="term" value="C:nucleus"/>
    <property type="evidence" value="ECO:0007669"/>
    <property type="project" value="TreeGrafter"/>
</dbReference>
<feature type="compositionally biased region" description="Acidic residues" evidence="7">
    <location>
        <begin position="1496"/>
        <end position="1523"/>
    </location>
</feature>
<dbReference type="PROSITE" id="PS51194">
    <property type="entry name" value="HELICASE_CTER"/>
    <property type="match status" value="1"/>
</dbReference>
<dbReference type="PROSITE" id="PS50142">
    <property type="entry name" value="RNASE_3_2"/>
    <property type="match status" value="2"/>
</dbReference>
<evidence type="ECO:0000256" key="6">
    <source>
        <dbReference type="PROSITE-ProRule" id="PRU00657"/>
    </source>
</evidence>
<dbReference type="InterPro" id="IPR014001">
    <property type="entry name" value="Helicase_ATP-bd"/>
</dbReference>
<evidence type="ECO:0000313" key="12">
    <source>
        <dbReference type="EMBL" id="KDQ50543.1"/>
    </source>
</evidence>
<gene>
    <name evidence="12" type="ORF">JAAARDRAFT_582899</name>
</gene>
<dbReference type="Pfam" id="PF00271">
    <property type="entry name" value="Helicase_C"/>
    <property type="match status" value="1"/>
</dbReference>
<proteinExistence type="inferred from homology"/>
<feature type="region of interest" description="Disordered" evidence="7">
    <location>
        <begin position="1112"/>
        <end position="1145"/>
    </location>
</feature>
<dbReference type="InterPro" id="IPR011545">
    <property type="entry name" value="DEAD/DEAH_box_helicase_dom"/>
</dbReference>
<keyword evidence="3" id="KW-0378">Hydrolase</keyword>
<reference evidence="13" key="1">
    <citation type="journal article" date="2014" name="Proc. Natl. Acad. Sci. U.S.A.">
        <title>Extensive sampling of basidiomycete genomes demonstrates inadequacy of the white-rot/brown-rot paradigm for wood decay fungi.</title>
        <authorList>
            <person name="Riley R."/>
            <person name="Salamov A.A."/>
            <person name="Brown D.W."/>
            <person name="Nagy L.G."/>
            <person name="Floudas D."/>
            <person name="Held B.W."/>
            <person name="Levasseur A."/>
            <person name="Lombard V."/>
            <person name="Morin E."/>
            <person name="Otillar R."/>
            <person name="Lindquist E.A."/>
            <person name="Sun H."/>
            <person name="LaButti K.M."/>
            <person name="Schmutz J."/>
            <person name="Jabbour D."/>
            <person name="Luo H."/>
            <person name="Baker S.E."/>
            <person name="Pisabarro A.G."/>
            <person name="Walton J.D."/>
            <person name="Blanchette R.A."/>
            <person name="Henrissat B."/>
            <person name="Martin F."/>
            <person name="Cullen D."/>
            <person name="Hibbett D.S."/>
            <person name="Grigoriev I.V."/>
        </authorList>
    </citation>
    <scope>NUCLEOTIDE SEQUENCE [LARGE SCALE GENOMIC DNA]</scope>
    <source>
        <strain evidence="13">MUCL 33604</strain>
    </source>
</reference>
<keyword evidence="1" id="KW-0677">Repeat</keyword>
<dbReference type="EMBL" id="KL197759">
    <property type="protein sequence ID" value="KDQ50543.1"/>
    <property type="molecule type" value="Genomic_DNA"/>
</dbReference>
<sequence>MSDPQFSSVSSSSSSHQTRGYQQEMLEESLRSNMIIALDTGSGKTHIAILRMKHEAEREPKKISWFVAPTVALCEQQRDVISTALPVSVGLISGALEPDQWKDPALWRRVIEDHRIMVTTPQVFLDALRHGYVSLGRDVGLIVFDEAHHAVDNHPYNRVMKEFYLPLPARGSNKAVRADSGVVIERPMILGLTASPIFGGHVERAFQAIESNLDSVIRAPKQNRRELASFVHRPVFKHVMYDISPYYFYRTPKELPSVNLQALESVLETMDIEEDPYVLSLRSRLASLPMNSPERARTDQKLSKTIQKEDSYTHKGLRDFARAAAEICIDLGPWAADWYIEQVLKQAMVSAGPYHQGAISAWQQKEKNYLLSQLARVVVTPVSMDPQAIVAGTSDKVQRLVDSLLTEEREKESFDEDYSGLVFVTRRDAVIVLAEVLTLHPRTADNFNVGCLLGTSQSTRRHSFLDITQNLVKQSQADTLRDFRNGEKNLIVSTAVAEEGIDIQACGNVIRWDPPVNMASWAQSRGRARRKRSSFVLMFEKGGVHAKLVNQWEHLEAQMMALYHDEAKKLPRAEWGDEMQLDDYDDEELFFTIQSTGATLTLHSAIEHLAHFCAVLPDATYGQHVPVYDIDPPDFPEGWHAFENRASGMGVYLGPYGATVSLPRYIEPRLRVYSTPRIHPNKISARRHAAYFAYLALYEAGLLNDHLLPLSSVVNPPDEDVAELLKDVEKRAGMAGVTEQMNPWLPTEKNVGRWRSTRVSIAGLPPCRMFTQTPINISSLDEATTIYRPGRAPETVSISKMDTSDPSTATLNTAREYTRRIFWPLSGPRMTWDNLSFAYLFLPEDTSHDSIWAERRLWANEVNQQSEKPRADQALSANAEALGQRYSFPDDLIWVRDGRNGKVFRFLRWQHDPLSPSEEETVMNRYARFGPFEISYPLLAVQNLHRRVNFLVPTTSTRAPSVDDTELFLFPKRSAVDLISLVDTQYASLLPSILHGLTTTMIALSLRDQLLTGTSLSQIPVRLLTTAISAPVAQGASNYQRLESLGDTVLKFVVGIQLMAEFPLWHEGYLSKRKDHAVANSCLAKHAILKELYRWIIREGFAPKKWKPFYTIPTNSKPPTEQEAPKREEVAKQDESSKQGSPKRQQLSTKVLADVVEALIGAAYLHGGIELGLECAQFFDLGLKWRPLSMRLDGLLSGTRDLDDLPPQISQVEKMLGYTFDRKVFVVEALTHPSYHSESSTRSYDRYEFLGDSVLDMLVTDYLFHAPGKEYSPGHLHIRKSAVVNSHFLAYICLRTTLRVDAKMPKPNGRGKITLADDEQSIYLWQCLLHSSPRVLQDLDATFGRYRKVGAVIEKAFRRDWIYPWAALTRLQAPKFFSDIIESILGAVYLDSGGNLGVVRQVLVTLGIWEILERIVRDDIDVLHPVSRLSIWVSKQQKSIEYKFVKEKGMISCSILVDEEEKAVVTERHRSRASQEEVKFTAAERAIKVLHLTETDGIEEDDDEVADVDESEGSEDEDEEMEVDALLALK</sequence>
<dbReference type="STRING" id="933084.A0A067P6M1"/>
<dbReference type="Pfam" id="PF00270">
    <property type="entry name" value="DEAD"/>
    <property type="match status" value="1"/>
</dbReference>
<dbReference type="PROSITE" id="PS51192">
    <property type="entry name" value="HELICASE_ATP_BIND_1"/>
    <property type="match status" value="1"/>
</dbReference>
<protein>
    <recommendedName>
        <fullName evidence="14">P-loop containing nucleoside triphosphate hydrolase protein</fullName>
    </recommendedName>
</protein>
<dbReference type="PANTHER" id="PTHR14950">
    <property type="entry name" value="DICER-RELATED"/>
    <property type="match status" value="1"/>
</dbReference>
<evidence type="ECO:0000256" key="2">
    <source>
        <dbReference type="ARBA" id="ARBA00022741"/>
    </source>
</evidence>
<feature type="region of interest" description="Disordered" evidence="7">
    <location>
        <begin position="1"/>
        <end position="24"/>
    </location>
</feature>
<feature type="compositionally biased region" description="Basic and acidic residues" evidence="7">
    <location>
        <begin position="1123"/>
        <end position="1137"/>
    </location>
</feature>
<dbReference type="InterPro" id="IPR036389">
    <property type="entry name" value="RNase_III_sf"/>
</dbReference>
<dbReference type="GO" id="GO:0005524">
    <property type="term" value="F:ATP binding"/>
    <property type="evidence" value="ECO:0007669"/>
    <property type="project" value="UniProtKB-KW"/>
</dbReference>
<dbReference type="Gene3D" id="1.10.1520.10">
    <property type="entry name" value="Ribonuclease III domain"/>
    <property type="match status" value="2"/>
</dbReference>
<dbReference type="PROSITE" id="PS51327">
    <property type="entry name" value="DICER_DSRBF"/>
    <property type="match status" value="1"/>
</dbReference>
<dbReference type="OrthoDB" id="416741at2759"/>
<comment type="similarity">
    <text evidence="6">Belongs to the helicase family. Dicer subfamily.</text>
</comment>
<dbReference type="SMART" id="SM00487">
    <property type="entry name" value="DEXDc"/>
    <property type="match status" value="1"/>
</dbReference>
<dbReference type="SUPFAM" id="SSF69065">
    <property type="entry name" value="RNase III domain-like"/>
    <property type="match status" value="2"/>
</dbReference>
<organism evidence="12 13">
    <name type="scientific">Jaapia argillacea MUCL 33604</name>
    <dbReference type="NCBI Taxonomy" id="933084"/>
    <lineage>
        <taxon>Eukaryota</taxon>
        <taxon>Fungi</taxon>
        <taxon>Dikarya</taxon>
        <taxon>Basidiomycota</taxon>
        <taxon>Agaricomycotina</taxon>
        <taxon>Agaricomycetes</taxon>
        <taxon>Agaricomycetidae</taxon>
        <taxon>Jaapiales</taxon>
        <taxon>Jaapiaceae</taxon>
        <taxon>Jaapia</taxon>
    </lineage>
</organism>
<dbReference type="GO" id="GO:0004525">
    <property type="term" value="F:ribonuclease III activity"/>
    <property type="evidence" value="ECO:0007669"/>
    <property type="project" value="InterPro"/>
</dbReference>
<dbReference type="HOGENOM" id="CLU_000907_4_6_1"/>
<dbReference type="Gene3D" id="3.30.160.380">
    <property type="entry name" value="Dicer dimerisation domain"/>
    <property type="match status" value="1"/>
</dbReference>
<feature type="domain" description="Helicase ATP-binding" evidence="9">
    <location>
        <begin position="25"/>
        <end position="197"/>
    </location>
</feature>
<dbReference type="InterPro" id="IPR000999">
    <property type="entry name" value="RNase_III_dom"/>
</dbReference>
<evidence type="ECO:0000256" key="1">
    <source>
        <dbReference type="ARBA" id="ARBA00022737"/>
    </source>
</evidence>
<feature type="region of interest" description="Disordered" evidence="7">
    <location>
        <begin position="1495"/>
        <end position="1530"/>
    </location>
</feature>
<feature type="domain" description="RNase III" evidence="8">
    <location>
        <begin position="1013"/>
        <end position="1168"/>
    </location>
</feature>
<accession>A0A067P6M1</accession>
<feature type="domain" description="Dicer dsRNA-binding fold" evidence="11">
    <location>
        <begin position="605"/>
        <end position="717"/>
    </location>
</feature>
<name>A0A067P6M1_9AGAM</name>
<feature type="domain" description="RNase III" evidence="8">
    <location>
        <begin position="1209"/>
        <end position="1393"/>
    </location>
</feature>
<evidence type="ECO:0000256" key="4">
    <source>
        <dbReference type="ARBA" id="ARBA00022806"/>
    </source>
</evidence>
<evidence type="ECO:0000256" key="7">
    <source>
        <dbReference type="SAM" id="MobiDB-lite"/>
    </source>
</evidence>
<evidence type="ECO:0000259" key="8">
    <source>
        <dbReference type="PROSITE" id="PS50142"/>
    </source>
</evidence>
<dbReference type="GO" id="GO:0005737">
    <property type="term" value="C:cytoplasm"/>
    <property type="evidence" value="ECO:0007669"/>
    <property type="project" value="TreeGrafter"/>
</dbReference>
<dbReference type="Pfam" id="PF03368">
    <property type="entry name" value="Dicer_dimer"/>
    <property type="match status" value="1"/>
</dbReference>
<dbReference type="InterPro" id="IPR038248">
    <property type="entry name" value="Dicer_dimer_sf"/>
</dbReference>
<dbReference type="CDD" id="cd00593">
    <property type="entry name" value="RIBOc"/>
    <property type="match status" value="2"/>
</dbReference>
<evidence type="ECO:0000313" key="13">
    <source>
        <dbReference type="Proteomes" id="UP000027265"/>
    </source>
</evidence>
<dbReference type="Gene3D" id="3.40.50.300">
    <property type="entry name" value="P-loop containing nucleotide triphosphate hydrolases"/>
    <property type="match status" value="2"/>
</dbReference>
<dbReference type="GO" id="GO:0030422">
    <property type="term" value="P:siRNA processing"/>
    <property type="evidence" value="ECO:0007669"/>
    <property type="project" value="TreeGrafter"/>
</dbReference>
<dbReference type="InterPro" id="IPR005034">
    <property type="entry name" value="Dicer_dimerisation"/>
</dbReference>
<feature type="domain" description="Helicase C-terminal" evidence="10">
    <location>
        <begin position="400"/>
        <end position="571"/>
    </location>
</feature>
<dbReference type="CDD" id="cd18034">
    <property type="entry name" value="DEXHc_dicer"/>
    <property type="match status" value="1"/>
</dbReference>
<dbReference type="InterPro" id="IPR027417">
    <property type="entry name" value="P-loop_NTPase"/>
</dbReference>
<evidence type="ECO:0000256" key="3">
    <source>
        <dbReference type="ARBA" id="ARBA00022801"/>
    </source>
</evidence>
<keyword evidence="4" id="KW-0347">Helicase</keyword>
<dbReference type="SMART" id="SM00490">
    <property type="entry name" value="HELICc"/>
    <property type="match status" value="1"/>
</dbReference>
<keyword evidence="6" id="KW-0694">RNA-binding</keyword>
<keyword evidence="13" id="KW-1185">Reference proteome</keyword>
<dbReference type="Proteomes" id="UP000027265">
    <property type="component" value="Unassembled WGS sequence"/>
</dbReference>
<evidence type="ECO:0000256" key="5">
    <source>
        <dbReference type="ARBA" id="ARBA00022840"/>
    </source>
</evidence>